<proteinExistence type="predicted"/>
<gene>
    <name evidence="1" type="ORF">GSONMT00013938001</name>
</gene>
<dbReference type="SUPFAM" id="SSF63712">
    <property type="entry name" value="Nicotinic receptor ligand binding domain-like"/>
    <property type="match status" value="1"/>
</dbReference>
<dbReference type="PaxDb" id="8022-A0A060WTX8"/>
<organism evidence="1 2">
    <name type="scientific">Oncorhynchus mykiss</name>
    <name type="common">Rainbow trout</name>
    <name type="synonym">Salmo gairdneri</name>
    <dbReference type="NCBI Taxonomy" id="8022"/>
    <lineage>
        <taxon>Eukaryota</taxon>
        <taxon>Metazoa</taxon>
        <taxon>Chordata</taxon>
        <taxon>Craniata</taxon>
        <taxon>Vertebrata</taxon>
        <taxon>Euteleostomi</taxon>
        <taxon>Actinopterygii</taxon>
        <taxon>Neopterygii</taxon>
        <taxon>Teleostei</taxon>
        <taxon>Protacanthopterygii</taxon>
        <taxon>Salmoniformes</taxon>
        <taxon>Salmonidae</taxon>
        <taxon>Salmoninae</taxon>
        <taxon>Oncorhynchus</taxon>
    </lineage>
</organism>
<evidence type="ECO:0000313" key="1">
    <source>
        <dbReference type="EMBL" id="CDQ70611.1"/>
    </source>
</evidence>
<accession>A0A060WTX8</accession>
<dbReference type="Gene3D" id="2.70.170.10">
    <property type="entry name" value="Neurotransmitter-gated ion-channel ligand-binding domain"/>
    <property type="match status" value="1"/>
</dbReference>
<evidence type="ECO:0000313" key="2">
    <source>
        <dbReference type="Proteomes" id="UP000193380"/>
    </source>
</evidence>
<dbReference type="AlphaFoldDB" id="A0A060WTX8"/>
<name>A0A060WTX8_ONCMY</name>
<protein>
    <submittedName>
        <fullName evidence="1">Uncharacterized protein</fullName>
    </submittedName>
</protein>
<dbReference type="STRING" id="8022.A0A060WTX8"/>
<dbReference type="Proteomes" id="UP000193380">
    <property type="component" value="Unassembled WGS sequence"/>
</dbReference>
<dbReference type="EMBL" id="FR904727">
    <property type="protein sequence ID" value="CDQ70611.1"/>
    <property type="molecule type" value="Genomic_DNA"/>
</dbReference>
<reference evidence="1" key="2">
    <citation type="submission" date="2014-03" db="EMBL/GenBank/DDBJ databases">
        <authorList>
            <person name="Genoscope - CEA"/>
        </authorList>
    </citation>
    <scope>NUCLEOTIDE SEQUENCE</scope>
</reference>
<sequence>MVAIDLMVYSILSDEKNQVLTTYVWYRQEWTD</sequence>
<dbReference type="GO" id="GO:0005230">
    <property type="term" value="F:extracellular ligand-gated monoatomic ion channel activity"/>
    <property type="evidence" value="ECO:0007669"/>
    <property type="project" value="InterPro"/>
</dbReference>
<reference evidence="1" key="1">
    <citation type="journal article" date="2014" name="Nat. Commun.">
        <title>The rainbow trout genome provides novel insights into evolution after whole-genome duplication in vertebrates.</title>
        <authorList>
            <person name="Berthelot C."/>
            <person name="Brunet F."/>
            <person name="Chalopin D."/>
            <person name="Juanchich A."/>
            <person name="Bernard M."/>
            <person name="Noel B."/>
            <person name="Bento P."/>
            <person name="Da Silva C."/>
            <person name="Labadie K."/>
            <person name="Alberti A."/>
            <person name="Aury J.M."/>
            <person name="Louis A."/>
            <person name="Dehais P."/>
            <person name="Bardou P."/>
            <person name="Montfort J."/>
            <person name="Klopp C."/>
            <person name="Cabau C."/>
            <person name="Gaspin C."/>
            <person name="Thorgaard G.H."/>
            <person name="Boussaha M."/>
            <person name="Quillet E."/>
            <person name="Guyomard R."/>
            <person name="Galiana D."/>
            <person name="Bobe J."/>
            <person name="Volff J.N."/>
            <person name="Genet C."/>
            <person name="Wincker P."/>
            <person name="Jaillon O."/>
            <person name="Roest Crollius H."/>
            <person name="Guiguen Y."/>
        </authorList>
    </citation>
    <scope>NUCLEOTIDE SEQUENCE [LARGE SCALE GENOMIC DNA]</scope>
</reference>
<dbReference type="GO" id="GO:0016020">
    <property type="term" value="C:membrane"/>
    <property type="evidence" value="ECO:0007669"/>
    <property type="project" value="InterPro"/>
</dbReference>
<dbReference type="InterPro" id="IPR036734">
    <property type="entry name" value="Neur_chan_lig-bd_sf"/>
</dbReference>